<reference evidence="2" key="1">
    <citation type="journal article" date="2013" name="Genome Biol.">
        <title>Comparative genomics of the core and accessory genomes of 48 Sinorhizobium strains comprising five genospecies.</title>
        <authorList>
            <person name="Sugawara M."/>
            <person name="Epstein B."/>
            <person name="Badgley B.D."/>
            <person name="Unno T."/>
            <person name="Xu L."/>
            <person name="Reese J."/>
            <person name="Gyaneshwar P."/>
            <person name="Denny R."/>
            <person name="Mudge J."/>
            <person name="Bharti A.K."/>
            <person name="Farmer A.D."/>
            <person name="May G.D."/>
            <person name="Woodward J.E."/>
            <person name="Medigue C."/>
            <person name="Vallenet D."/>
            <person name="Lajus A."/>
            <person name="Rouy Z."/>
            <person name="Martinez-Vaz B."/>
            <person name="Tiffin P."/>
            <person name="Young N.D."/>
            <person name="Sadowsky M.J."/>
        </authorList>
    </citation>
    <scope>NUCLEOTIDE SEQUENCE</scope>
    <source>
        <strain evidence="2">M30</strain>
    </source>
</reference>
<name>A0A6A7ZZL4_RHIML</name>
<sequence length="249" mass="28204">MKGRTKKEMTQQWMVRLEGLVMDPATQIRGQTSAGTIREYREAMRTGTEFPPVVVARVAPDDETKGFILIDGWHRVLAAQALGLIQINARVTDEADPKRYRWLAAQGNRSHGLRLTLKDRREVFRAYVQAGEHRTGRGSKIKPAREMARDLQGIVSDRRIPEWMRQDFPKIYRAMTGSGLEQDTEGEFGKKDMDETYSQLATAALDQFKASYHAIKDWGQRQTLLKTMLRAAEGLAGGRGLPVITPDEF</sequence>
<organism evidence="2">
    <name type="scientific">Rhizobium meliloti</name>
    <name type="common">Ensifer meliloti</name>
    <name type="synonym">Sinorhizobium meliloti</name>
    <dbReference type="NCBI Taxonomy" id="382"/>
    <lineage>
        <taxon>Bacteria</taxon>
        <taxon>Pseudomonadati</taxon>
        <taxon>Pseudomonadota</taxon>
        <taxon>Alphaproteobacteria</taxon>
        <taxon>Hyphomicrobiales</taxon>
        <taxon>Rhizobiaceae</taxon>
        <taxon>Sinorhizobium/Ensifer group</taxon>
        <taxon>Sinorhizobium</taxon>
    </lineage>
</organism>
<evidence type="ECO:0000259" key="1">
    <source>
        <dbReference type="Pfam" id="PF02195"/>
    </source>
</evidence>
<gene>
    <name evidence="2" type="ORF">GHK45_31465</name>
</gene>
<dbReference type="SUPFAM" id="SSF110849">
    <property type="entry name" value="ParB/Sulfiredoxin"/>
    <property type="match status" value="1"/>
</dbReference>
<dbReference type="InterPro" id="IPR036086">
    <property type="entry name" value="ParB/Sulfiredoxin_sf"/>
</dbReference>
<dbReference type="AlphaFoldDB" id="A0A6A7ZZL4"/>
<evidence type="ECO:0000313" key="2">
    <source>
        <dbReference type="EMBL" id="MQW08094.1"/>
    </source>
</evidence>
<dbReference type="Gene3D" id="3.90.1530.10">
    <property type="entry name" value="Conserved hypothetical protein from pyrococcus furiosus pfu- 392566-001, ParB domain"/>
    <property type="match status" value="1"/>
</dbReference>
<protein>
    <recommendedName>
        <fullName evidence="1">ParB-like N-terminal domain-containing protein</fullName>
    </recommendedName>
</protein>
<dbReference type="EMBL" id="WISP01000201">
    <property type="protein sequence ID" value="MQW08094.1"/>
    <property type="molecule type" value="Genomic_DNA"/>
</dbReference>
<comment type="caution">
    <text evidence="2">The sequence shown here is derived from an EMBL/GenBank/DDBJ whole genome shotgun (WGS) entry which is preliminary data.</text>
</comment>
<dbReference type="InterPro" id="IPR003115">
    <property type="entry name" value="ParB_N"/>
</dbReference>
<dbReference type="RefSeq" id="WP_153318932.1">
    <property type="nucleotide sequence ID" value="NZ_WISP01000201.1"/>
</dbReference>
<accession>A0A6A7ZZL4</accession>
<feature type="domain" description="ParB-like N-terminal" evidence="1">
    <location>
        <begin position="25"/>
        <end position="98"/>
    </location>
</feature>
<dbReference type="Pfam" id="PF02195">
    <property type="entry name" value="ParB_N"/>
    <property type="match status" value="1"/>
</dbReference>
<proteinExistence type="predicted"/>